<dbReference type="EnsemblMetazoa" id="CLYHEMT006451.1">
    <property type="protein sequence ID" value="CLYHEMP006451.1"/>
    <property type="gene ID" value="CLYHEMG006451"/>
</dbReference>
<reference evidence="4" key="1">
    <citation type="submission" date="2021-01" db="UniProtKB">
        <authorList>
            <consortium name="EnsemblMetazoa"/>
        </authorList>
    </citation>
    <scope>IDENTIFICATION</scope>
</reference>
<evidence type="ECO:0000256" key="2">
    <source>
        <dbReference type="SAM" id="MobiDB-lite"/>
    </source>
</evidence>
<proteinExistence type="predicted"/>
<dbReference type="SUPFAM" id="SSF56672">
    <property type="entry name" value="DNA/RNA polymerases"/>
    <property type="match status" value="1"/>
</dbReference>
<evidence type="ECO:0000313" key="5">
    <source>
        <dbReference type="Proteomes" id="UP000594262"/>
    </source>
</evidence>
<feature type="domain" description="Reverse transcriptase" evidence="3">
    <location>
        <begin position="405"/>
        <end position="689"/>
    </location>
</feature>
<organism evidence="4 5">
    <name type="scientific">Clytia hemisphaerica</name>
    <dbReference type="NCBI Taxonomy" id="252671"/>
    <lineage>
        <taxon>Eukaryota</taxon>
        <taxon>Metazoa</taxon>
        <taxon>Cnidaria</taxon>
        <taxon>Hydrozoa</taxon>
        <taxon>Hydroidolina</taxon>
        <taxon>Leptothecata</taxon>
        <taxon>Obeliida</taxon>
        <taxon>Clytiidae</taxon>
        <taxon>Clytia</taxon>
    </lineage>
</organism>
<dbReference type="PANTHER" id="PTHR35450">
    <property type="entry name" value="REVERSE TRANSCRIPTASE DOMAIN-CONTAINING PROTEIN"/>
    <property type="match status" value="1"/>
</dbReference>
<dbReference type="InterPro" id="IPR043502">
    <property type="entry name" value="DNA/RNA_pol_sf"/>
</dbReference>
<feature type="region of interest" description="Disordered" evidence="2">
    <location>
        <begin position="53"/>
        <end position="96"/>
    </location>
</feature>
<accession>A0A7M5U5D2</accession>
<evidence type="ECO:0000256" key="1">
    <source>
        <dbReference type="SAM" id="Coils"/>
    </source>
</evidence>
<dbReference type="PANTHER" id="PTHR35450:SF2">
    <property type="entry name" value="REVERSE TRANSCRIPTASE DOMAIN-CONTAINING PROTEIN"/>
    <property type="match status" value="1"/>
</dbReference>
<dbReference type="InterPro" id="IPR000477">
    <property type="entry name" value="RT_dom"/>
</dbReference>
<keyword evidence="5" id="KW-1185">Reference proteome</keyword>
<keyword evidence="1" id="KW-0175">Coiled coil</keyword>
<feature type="compositionally biased region" description="Pro residues" evidence="2">
    <location>
        <begin position="83"/>
        <end position="93"/>
    </location>
</feature>
<dbReference type="PROSITE" id="PS50878">
    <property type="entry name" value="RT_POL"/>
    <property type="match status" value="1"/>
</dbReference>
<dbReference type="AlphaFoldDB" id="A0A7M5U5D2"/>
<evidence type="ECO:0000259" key="3">
    <source>
        <dbReference type="PROSITE" id="PS50878"/>
    </source>
</evidence>
<dbReference type="CDD" id="cd01650">
    <property type="entry name" value="RT_nLTR_like"/>
    <property type="match status" value="1"/>
</dbReference>
<feature type="coiled-coil region" evidence="1">
    <location>
        <begin position="253"/>
        <end position="283"/>
    </location>
</feature>
<sequence length="1126" mass="131657">MLLHPEAPNTEQRICDQLRQIEKKINTRENTIGSWLTEIEVDDMRRTIQSEINDERHQPVYQPNQEENQTNQPDQPAETEENLPPPPLPPPAIQPNVEPLAEHIENENQDEIDRVRTMISRMYAIANITPFEDRYTFRKPGKKQEFELKKALQKINKALEGMPLLTDISDVNQLNDVTYGCAFLSIKIAQLEKQCLVRKQDRRQTKRSNWQHQMKVRIDNLRTDINKIEQMSIVDPSSKIKRNNNSMKIKFSIQDEQSRIQILETLKQRLMALNNRLKRFIKREKQYHHNNTFENDPGKFYDEVRDNKIHISEPPTEQDINSFWKPIFNNEQHYNQDAYWLDEYTNDVNEQIVESEYQPITSEEVKSATSKFQNWKSPGIDKIHNFWWCYLTNLHPKIADILHQTINNPNDTPQWLTTGRTTLVPKKAETRNPANYRPITCLPIIYKIMTSIITNRMKNHIDQNHLVPDEQKGCSNKTYGTIDQLAVNAMVMSDAVKKCRNISTAWIDYKKAFDSIPHDWLIESLKIHKFDPTTINFFSKTIQNWRTSLHLHTDEVEISSEMFQIKNGIFQGDSPSGLHFVICLLPLTWLLNKTNIGYKLSNSDQKISHLMFMDDLKLYAPNDKLMNNLIDIVKRFSDDIKMSFGIEKCNTLTIIRGKVKRSNNTRLDNGEEIKSLNNQEYYKYLGFKDQDQLSPNTKAALKVEYFTRIKKILKTELNSKNTITAINAYAVPALSYGFQIVDWSITELEAIDRSTRTLLQQYHLMHHQSDILRIYLPRKSGGRGLVNITNHYKKTIINFSHYLKNTNEPLLQAVSNWQLIRGQKSIHAKAVQYCEELNIDHQQTQTLSKLQLKQTIKKQYIESMTNSLLQKPLHGQHFRQLQQPHIDSTKSNLWLKSSTLKRSTESTICAIQEQSITTKYIKKHIHHSTNDDSCRICRSSKETIHHIISGCTALAPTKYLKRHNDLAKYLHILLLQKHQLDTTDHLWYNYTPPPVIENHQIKILWDFSIQTDHHLQHNKPDILILHKTQRKAIIVDIAIPNDSNIATKRIDKIRKYTDLAIELKAMWNLDKVEIVPFVIGATGVFYKEFDKDIEKLELNGMLRHEMCQKIILLGTAHIVRAFMQIS</sequence>
<dbReference type="Pfam" id="PF00078">
    <property type="entry name" value="RVT_1"/>
    <property type="match status" value="1"/>
</dbReference>
<evidence type="ECO:0000313" key="4">
    <source>
        <dbReference type="EnsemblMetazoa" id="CLYHEMP006451.1"/>
    </source>
</evidence>
<feature type="compositionally biased region" description="Low complexity" evidence="2">
    <location>
        <begin position="62"/>
        <end position="76"/>
    </location>
</feature>
<name>A0A7M5U5D2_9CNID</name>
<dbReference type="Proteomes" id="UP000594262">
    <property type="component" value="Unplaced"/>
</dbReference>
<protein>
    <recommendedName>
        <fullName evidence="3">Reverse transcriptase domain-containing protein</fullName>
    </recommendedName>
</protein>
<dbReference type="OrthoDB" id="5954810at2759"/>